<evidence type="ECO:0000256" key="5">
    <source>
        <dbReference type="ARBA" id="ARBA00023136"/>
    </source>
</evidence>
<comment type="similarity">
    <text evidence="2">Belongs to the major facilitator superfamily. Proton-dependent oligopeptide transporter (POT/PTR) (TC 2.A.17) family.</text>
</comment>
<dbReference type="SUPFAM" id="SSF103473">
    <property type="entry name" value="MFS general substrate transporter"/>
    <property type="match status" value="1"/>
</dbReference>
<gene>
    <name evidence="7" type="ORF">ALEPTO_LOCUS11786</name>
</gene>
<evidence type="ECO:0000313" key="8">
    <source>
        <dbReference type="Proteomes" id="UP000789508"/>
    </source>
</evidence>
<feature type="transmembrane region" description="Helical" evidence="6">
    <location>
        <begin position="407"/>
        <end position="429"/>
    </location>
</feature>
<proteinExistence type="inferred from homology"/>
<evidence type="ECO:0000256" key="2">
    <source>
        <dbReference type="ARBA" id="ARBA00005982"/>
    </source>
</evidence>
<feature type="transmembrane region" description="Helical" evidence="6">
    <location>
        <begin position="159"/>
        <end position="176"/>
    </location>
</feature>
<dbReference type="PROSITE" id="PS01022">
    <property type="entry name" value="PTR2_1"/>
    <property type="match status" value="1"/>
</dbReference>
<dbReference type="GO" id="GO:0006857">
    <property type="term" value="P:oligopeptide transport"/>
    <property type="evidence" value="ECO:0007669"/>
    <property type="project" value="InterPro"/>
</dbReference>
<feature type="non-terminal residue" evidence="7">
    <location>
        <position position="558"/>
    </location>
</feature>
<dbReference type="AlphaFoldDB" id="A0A9N9HUU0"/>
<dbReference type="Proteomes" id="UP000789508">
    <property type="component" value="Unassembled WGS sequence"/>
</dbReference>
<dbReference type="OrthoDB" id="8904098at2759"/>
<feature type="transmembrane region" description="Helical" evidence="6">
    <location>
        <begin position="482"/>
        <end position="503"/>
    </location>
</feature>
<dbReference type="InterPro" id="IPR018456">
    <property type="entry name" value="PTR2_symporter_CS"/>
</dbReference>
<feature type="transmembrane region" description="Helical" evidence="6">
    <location>
        <begin position="246"/>
        <end position="266"/>
    </location>
</feature>
<protein>
    <submittedName>
        <fullName evidence="7">6059_t:CDS:1</fullName>
    </submittedName>
</protein>
<reference evidence="7" key="1">
    <citation type="submission" date="2021-06" db="EMBL/GenBank/DDBJ databases">
        <authorList>
            <person name="Kallberg Y."/>
            <person name="Tangrot J."/>
            <person name="Rosling A."/>
        </authorList>
    </citation>
    <scope>NUCLEOTIDE SEQUENCE</scope>
    <source>
        <strain evidence="7">FL130A</strain>
    </source>
</reference>
<feature type="transmembrane region" description="Helical" evidence="6">
    <location>
        <begin position="222"/>
        <end position="240"/>
    </location>
</feature>
<keyword evidence="3 6" id="KW-0812">Transmembrane</keyword>
<dbReference type="Gene3D" id="1.20.1250.20">
    <property type="entry name" value="MFS general substrate transporter like domains"/>
    <property type="match status" value="1"/>
</dbReference>
<keyword evidence="8" id="KW-1185">Reference proteome</keyword>
<organism evidence="7 8">
    <name type="scientific">Ambispora leptoticha</name>
    <dbReference type="NCBI Taxonomy" id="144679"/>
    <lineage>
        <taxon>Eukaryota</taxon>
        <taxon>Fungi</taxon>
        <taxon>Fungi incertae sedis</taxon>
        <taxon>Mucoromycota</taxon>
        <taxon>Glomeromycotina</taxon>
        <taxon>Glomeromycetes</taxon>
        <taxon>Archaeosporales</taxon>
        <taxon>Ambisporaceae</taxon>
        <taxon>Ambispora</taxon>
    </lineage>
</organism>
<dbReference type="InterPro" id="IPR000109">
    <property type="entry name" value="POT_fam"/>
</dbReference>
<feature type="transmembrane region" description="Helical" evidence="6">
    <location>
        <begin position="134"/>
        <end position="153"/>
    </location>
</feature>
<evidence type="ECO:0000313" key="7">
    <source>
        <dbReference type="EMBL" id="CAG8707507.1"/>
    </source>
</evidence>
<dbReference type="GO" id="GO:0016020">
    <property type="term" value="C:membrane"/>
    <property type="evidence" value="ECO:0007669"/>
    <property type="project" value="UniProtKB-SubCell"/>
</dbReference>
<dbReference type="InterPro" id="IPR036259">
    <property type="entry name" value="MFS_trans_sf"/>
</dbReference>
<feature type="transmembrane region" description="Helical" evidence="6">
    <location>
        <begin position="370"/>
        <end position="386"/>
    </location>
</feature>
<dbReference type="EMBL" id="CAJVPS010021443">
    <property type="protein sequence ID" value="CAG8707507.1"/>
    <property type="molecule type" value="Genomic_DNA"/>
</dbReference>
<dbReference type="Pfam" id="PF00854">
    <property type="entry name" value="PTR2"/>
    <property type="match status" value="1"/>
</dbReference>
<comment type="caution">
    <text evidence="7">The sequence shown here is derived from an EMBL/GenBank/DDBJ whole genome shotgun (WGS) entry which is preliminary data.</text>
</comment>
<evidence type="ECO:0000256" key="1">
    <source>
        <dbReference type="ARBA" id="ARBA00004141"/>
    </source>
</evidence>
<sequence length="558" mass="62741">MTKHSIELKLANKSEEKISFIERILTKNDEASSITYIDDDVTNLRTVTDKIPTACRVVIFCEFCDRFTLFGIMAILQNYIQFPLSTAHSQQPGVMGKGEKVATALTLFFSFITYSTLMIGAVIADAYWGKYKTILVFGIIYALGPLILTVTSIPPVLNTNAPFIGLVIAILLMGLGRGGVKSNYTVAAAEQYPHKKPYIKTLKTGEKVIVDPELTIQSIFNWLYVLTNIGMLSPFITTTIEKYHSFWLAYLMCLMVFILSNLVFYLKNKDFKKIPPNGSIFVDAFKVFRIALTSRTRSLNSAKPSNMTPIQLSRRHVKWDDNFVDDLRKGLQACSLFMFYPIYWAAWSRSHTNMISQGATMRSGNMPNDLMTNIVPLAAGLISIVVDKILYPTMRKCGVTLLPTTKIFIGFVCMALAMVYCAVLQWFIYKTGPCYQHTLCIIDGKMVPNDISIWWQVPVFVYITALEYAYHKAPNSMESIVTALFFTTDGVGSALGLLVVPLSHDPYTFYAYIIMSALIIFTGLLLLILFRKYDLEPSSLSDDSNVNLENTARIKNDS</sequence>
<feature type="non-terminal residue" evidence="7">
    <location>
        <position position="1"/>
    </location>
</feature>
<name>A0A9N9HUU0_9GLOM</name>
<evidence type="ECO:0000256" key="6">
    <source>
        <dbReference type="SAM" id="Phobius"/>
    </source>
</evidence>
<comment type="subcellular location">
    <subcellularLocation>
        <location evidence="1">Membrane</location>
        <topology evidence="1">Multi-pass membrane protein</topology>
    </subcellularLocation>
</comment>
<dbReference type="GO" id="GO:0022857">
    <property type="term" value="F:transmembrane transporter activity"/>
    <property type="evidence" value="ECO:0007669"/>
    <property type="project" value="InterPro"/>
</dbReference>
<dbReference type="PANTHER" id="PTHR11654">
    <property type="entry name" value="OLIGOPEPTIDE TRANSPORTER-RELATED"/>
    <property type="match status" value="1"/>
</dbReference>
<feature type="transmembrane region" description="Helical" evidence="6">
    <location>
        <begin position="453"/>
        <end position="470"/>
    </location>
</feature>
<keyword evidence="4 6" id="KW-1133">Transmembrane helix</keyword>
<feature type="transmembrane region" description="Helical" evidence="6">
    <location>
        <begin position="509"/>
        <end position="530"/>
    </location>
</feature>
<keyword evidence="5 6" id="KW-0472">Membrane</keyword>
<evidence type="ECO:0000256" key="4">
    <source>
        <dbReference type="ARBA" id="ARBA00022989"/>
    </source>
</evidence>
<accession>A0A9N9HUU0</accession>
<evidence type="ECO:0000256" key="3">
    <source>
        <dbReference type="ARBA" id="ARBA00022692"/>
    </source>
</evidence>
<feature type="transmembrane region" description="Helical" evidence="6">
    <location>
        <begin position="101"/>
        <end position="122"/>
    </location>
</feature>